<reference evidence="3" key="1">
    <citation type="submission" date="2022-03" db="EMBL/GenBank/DDBJ databases">
        <title>Complete genome sequence of Caldinitratiruptor microaerophilus.</title>
        <authorList>
            <person name="Mukaiyama R."/>
            <person name="Nishiyama T."/>
            <person name="Ueda K."/>
        </authorList>
    </citation>
    <scope>NUCLEOTIDE SEQUENCE</scope>
    <source>
        <strain evidence="3">JCM 16183</strain>
    </source>
</reference>
<accession>A0AA35GBG3</accession>
<evidence type="ECO:0000256" key="1">
    <source>
        <dbReference type="ARBA" id="ARBA00005254"/>
    </source>
</evidence>
<sequence length="256" mass="27450">MTYETVLYEVSGGVAVITLNRPDRLNGFTRQMHADLRAALQAAADDPAVRTVVLTGAGRAFCAGQDLEEIGQGPVGDLVRERYNPLILAIRRLDKPVLAAVNGVAAGAGMSLALACDLRVASERASFTTAFVRVGLVADSGMSFFLPRLVGSGKAAELLFLSERIDAHQALALGLVNRVAPEGEFPAAWREWAERLARGPAALGYMKQLLARSAHATLEEQLEHEAWFQGLAAGSADGQEGVRAFVEKREPRFRGP</sequence>
<dbReference type="PROSITE" id="PS00166">
    <property type="entry name" value="ENOYL_COA_HYDRATASE"/>
    <property type="match status" value="1"/>
</dbReference>
<evidence type="ECO:0000313" key="4">
    <source>
        <dbReference type="Proteomes" id="UP001163687"/>
    </source>
</evidence>
<dbReference type="Proteomes" id="UP001163687">
    <property type="component" value="Chromosome"/>
</dbReference>
<organism evidence="3 4">
    <name type="scientific">Caldinitratiruptor microaerophilus</name>
    <dbReference type="NCBI Taxonomy" id="671077"/>
    <lineage>
        <taxon>Bacteria</taxon>
        <taxon>Bacillati</taxon>
        <taxon>Bacillota</taxon>
        <taxon>Clostridia</taxon>
        <taxon>Eubacteriales</taxon>
        <taxon>Symbiobacteriaceae</taxon>
        <taxon>Caldinitratiruptor</taxon>
    </lineage>
</organism>
<dbReference type="InterPro" id="IPR029045">
    <property type="entry name" value="ClpP/crotonase-like_dom_sf"/>
</dbReference>
<comment type="similarity">
    <text evidence="1 2">Belongs to the enoyl-CoA hydratase/isomerase family.</text>
</comment>
<dbReference type="KEGG" id="cmic:caldi_33890"/>
<dbReference type="Pfam" id="PF00378">
    <property type="entry name" value="ECH_1"/>
    <property type="match status" value="1"/>
</dbReference>
<dbReference type="PANTHER" id="PTHR43459:SF1">
    <property type="entry name" value="EG:BACN32G11.4 PROTEIN"/>
    <property type="match status" value="1"/>
</dbReference>
<dbReference type="PANTHER" id="PTHR43459">
    <property type="entry name" value="ENOYL-COA HYDRATASE"/>
    <property type="match status" value="1"/>
</dbReference>
<dbReference type="EMBL" id="AP025628">
    <property type="protein sequence ID" value="BDG62299.1"/>
    <property type="molecule type" value="Genomic_DNA"/>
</dbReference>
<proteinExistence type="inferred from homology"/>
<dbReference type="SUPFAM" id="SSF52096">
    <property type="entry name" value="ClpP/crotonase"/>
    <property type="match status" value="1"/>
</dbReference>
<name>A0AA35GBG3_9FIRM</name>
<gene>
    <name evidence="3" type="ORF">caldi_33890</name>
</gene>
<dbReference type="InterPro" id="IPR001753">
    <property type="entry name" value="Enoyl-CoA_hydra/iso"/>
</dbReference>
<protein>
    <submittedName>
        <fullName evidence="3">Enoyl-CoA hydratase</fullName>
    </submittedName>
</protein>
<evidence type="ECO:0000313" key="3">
    <source>
        <dbReference type="EMBL" id="BDG62299.1"/>
    </source>
</evidence>
<dbReference type="InterPro" id="IPR018376">
    <property type="entry name" value="Enoyl-CoA_hyd/isom_CS"/>
</dbReference>
<dbReference type="AlphaFoldDB" id="A0AA35GBG3"/>
<dbReference type="Gene3D" id="1.10.12.10">
    <property type="entry name" value="Lyase 2-enoyl-coa Hydratase, Chain A, domain 2"/>
    <property type="match status" value="1"/>
</dbReference>
<keyword evidence="4" id="KW-1185">Reference proteome</keyword>
<evidence type="ECO:0000256" key="2">
    <source>
        <dbReference type="RuleBase" id="RU003707"/>
    </source>
</evidence>
<dbReference type="CDD" id="cd06558">
    <property type="entry name" value="crotonase-like"/>
    <property type="match status" value="1"/>
</dbReference>
<dbReference type="Gene3D" id="3.90.226.10">
    <property type="entry name" value="2-enoyl-CoA Hydratase, Chain A, domain 1"/>
    <property type="match status" value="1"/>
</dbReference>
<dbReference type="GO" id="GO:0003824">
    <property type="term" value="F:catalytic activity"/>
    <property type="evidence" value="ECO:0007669"/>
    <property type="project" value="InterPro"/>
</dbReference>
<dbReference type="InterPro" id="IPR014748">
    <property type="entry name" value="Enoyl-CoA_hydra_C"/>
</dbReference>
<dbReference type="RefSeq" id="WP_264842890.1">
    <property type="nucleotide sequence ID" value="NZ_AP025628.1"/>
</dbReference>